<dbReference type="SUPFAM" id="SSF53756">
    <property type="entry name" value="UDP-Glycosyltransferase/glycogen phosphorylase"/>
    <property type="match status" value="1"/>
</dbReference>
<accession>K1LDB2</accession>
<dbReference type="RefSeq" id="WP_009186084.1">
    <property type="nucleotide sequence ID" value="NZ_AMGM01000057.1"/>
</dbReference>
<dbReference type="Proteomes" id="UP000004478">
    <property type="component" value="Unassembled WGS sequence"/>
</dbReference>
<dbReference type="OrthoDB" id="9792269at2"/>
<dbReference type="PANTHER" id="PTHR12526">
    <property type="entry name" value="GLYCOSYLTRANSFERASE"/>
    <property type="match status" value="1"/>
</dbReference>
<dbReference type="Pfam" id="PF13692">
    <property type="entry name" value="Glyco_trans_1_4"/>
    <property type="match status" value="1"/>
</dbReference>
<comment type="caution">
    <text evidence="1">The sequence shown here is derived from an EMBL/GenBank/DDBJ whole genome shotgun (WGS) entry which is preliminary data.</text>
</comment>
<evidence type="ECO:0000313" key="2">
    <source>
        <dbReference type="Proteomes" id="UP000004478"/>
    </source>
</evidence>
<keyword evidence="2" id="KW-1185">Reference proteome</keyword>
<dbReference type="Gene3D" id="3.40.50.2000">
    <property type="entry name" value="Glycogen Phosphorylase B"/>
    <property type="match status" value="3"/>
</dbReference>
<sequence>MKILHVTNLYPNTTNPVYGIFVKEQIESLKEVGIHCEVFFINTKEDGLKSYLTSLFKLIKISKKFDIIHSHHIITTFFCSFIIKRNKHVSSFLGSGKNNIKGLPNIIYNFLFRYVYARVSKIIIKDNKDLEKKYRKIKYLPNGVDLNFFMPLDKRKAREELKLSQKNIYLLFISANNLNRRVKRFDKFLAIFEGLKTKLQNLEKITLVNESRVNLRNYYNAADILIVTSDFEGSPNAVKEAMACNLPVVSTPVGNLEILFSNLENYKIAKSGAVEELIKLTLEVIDNYSLKSGRERLKSLRLDQHSVAIDLVTIYESILKENGN</sequence>
<evidence type="ECO:0000313" key="1">
    <source>
        <dbReference type="EMBL" id="EKB48333.1"/>
    </source>
</evidence>
<dbReference type="EMBL" id="AMGM01000057">
    <property type="protein sequence ID" value="EKB48333.1"/>
    <property type="molecule type" value="Genomic_DNA"/>
</dbReference>
<gene>
    <name evidence="1" type="ORF">B879_03064</name>
</gene>
<organism evidence="1 2">
    <name type="scientific">Cecembia lonarensis (strain CCUG 58316 / KCTC 22772 / LW9)</name>
    <dbReference type="NCBI Taxonomy" id="1225176"/>
    <lineage>
        <taxon>Bacteria</taxon>
        <taxon>Pseudomonadati</taxon>
        <taxon>Bacteroidota</taxon>
        <taxon>Cytophagia</taxon>
        <taxon>Cytophagales</taxon>
        <taxon>Cyclobacteriaceae</taxon>
        <taxon>Cecembia</taxon>
    </lineage>
</organism>
<protein>
    <submittedName>
        <fullName evidence="1">N-acetyl-alpha-D-glucosaminyl L-malate synthase BshA</fullName>
    </submittedName>
</protein>
<dbReference type="CDD" id="cd03801">
    <property type="entry name" value="GT4_PimA-like"/>
    <property type="match status" value="1"/>
</dbReference>
<name>K1LDB2_CECL9</name>
<proteinExistence type="predicted"/>
<dbReference type="AlphaFoldDB" id="K1LDB2"/>
<reference evidence="1 2" key="1">
    <citation type="journal article" date="2012" name="J. Bacteriol.">
        <title>Draft Genome Sequence of Cecembia lonarensis Strain LW9T, Isolated from Lonar Lake, a Haloalkaline Lake in India.</title>
        <authorList>
            <person name="Shivaji S."/>
            <person name="Ara S."/>
            <person name="Singh A."/>
            <person name="Pinnaka A.K."/>
        </authorList>
    </citation>
    <scope>NUCLEOTIDE SEQUENCE [LARGE SCALE GENOMIC DNA]</scope>
    <source>
        <strain evidence="1 2">LW9</strain>
    </source>
</reference>
<dbReference type="PANTHER" id="PTHR12526:SF630">
    <property type="entry name" value="GLYCOSYLTRANSFERASE"/>
    <property type="match status" value="1"/>
</dbReference>
<dbReference type="PATRIC" id="fig|1225176.3.peg.3258"/>